<evidence type="ECO:0000313" key="2">
    <source>
        <dbReference type="Proteomes" id="UP001157502"/>
    </source>
</evidence>
<dbReference type="EMBL" id="CM055752">
    <property type="protein sequence ID" value="KAJ7992518.1"/>
    <property type="molecule type" value="Genomic_DNA"/>
</dbReference>
<organism evidence="1 2">
    <name type="scientific">Dallia pectoralis</name>
    <name type="common">Alaska blackfish</name>
    <dbReference type="NCBI Taxonomy" id="75939"/>
    <lineage>
        <taxon>Eukaryota</taxon>
        <taxon>Metazoa</taxon>
        <taxon>Chordata</taxon>
        <taxon>Craniata</taxon>
        <taxon>Vertebrata</taxon>
        <taxon>Euteleostomi</taxon>
        <taxon>Actinopterygii</taxon>
        <taxon>Neopterygii</taxon>
        <taxon>Teleostei</taxon>
        <taxon>Protacanthopterygii</taxon>
        <taxon>Esociformes</taxon>
        <taxon>Umbridae</taxon>
        <taxon>Dallia</taxon>
    </lineage>
</organism>
<gene>
    <name evidence="1" type="ORF">DPEC_G00279510</name>
</gene>
<keyword evidence="2" id="KW-1185">Reference proteome</keyword>
<reference evidence="1" key="1">
    <citation type="submission" date="2021-05" db="EMBL/GenBank/DDBJ databases">
        <authorList>
            <person name="Pan Q."/>
            <person name="Jouanno E."/>
            <person name="Zahm M."/>
            <person name="Klopp C."/>
            <person name="Cabau C."/>
            <person name="Louis A."/>
            <person name="Berthelot C."/>
            <person name="Parey E."/>
            <person name="Roest Crollius H."/>
            <person name="Montfort J."/>
            <person name="Robinson-Rechavi M."/>
            <person name="Bouchez O."/>
            <person name="Lampietro C."/>
            <person name="Lopez Roques C."/>
            <person name="Donnadieu C."/>
            <person name="Postlethwait J."/>
            <person name="Bobe J."/>
            <person name="Dillon D."/>
            <person name="Chandos A."/>
            <person name="von Hippel F."/>
            <person name="Guiguen Y."/>
        </authorList>
    </citation>
    <scope>NUCLEOTIDE SEQUENCE</scope>
    <source>
        <strain evidence="1">YG-Jan2019</strain>
    </source>
</reference>
<dbReference type="Proteomes" id="UP001157502">
    <property type="component" value="Chromosome 25"/>
</dbReference>
<protein>
    <submittedName>
        <fullName evidence="1">Uncharacterized protein</fullName>
    </submittedName>
</protein>
<comment type="caution">
    <text evidence="1">The sequence shown here is derived from an EMBL/GenBank/DDBJ whole genome shotgun (WGS) entry which is preliminary data.</text>
</comment>
<proteinExistence type="predicted"/>
<name>A0ACC2FMD3_DALPE</name>
<sequence length="341" mass="37302">MVNGYIGFLTLVVWMFSGGPTHASSPIEFNPPSVVVKYGDSVSVLCSTSHPKPVGMGWESTIGGVSFQLDVSSVTWTVDKLKDWTIEPICYISTDGTQYTKTLSVIVYKSPDSVSISPLNHSGPMVEGTENNLLCDIKNVAPLQNLVVKWYKGNESILNITYSHLSKKTPGDVFQNLTITPSRDDDGAHYRCEAELDLGPEGPQPPPTMTSEPLNITVHYPPTFLSPEAEILDVRMGENISLNCVATGRPTPHYSWMSSPHIPNYPQNQSLLIPSSELPGKYTCIATNLIGQNSKMFIVNFQQKAHSKIHWIIKLSGLILALVICIGCVVLKVKAGPNSLF</sequence>
<accession>A0ACC2FMD3</accession>
<evidence type="ECO:0000313" key="1">
    <source>
        <dbReference type="EMBL" id="KAJ7992518.1"/>
    </source>
</evidence>